<comment type="caution">
    <text evidence="1">The sequence shown here is derived from an EMBL/GenBank/DDBJ whole genome shotgun (WGS) entry which is preliminary data.</text>
</comment>
<dbReference type="AlphaFoldDB" id="A0A0F8Z940"/>
<dbReference type="EMBL" id="LAZR01049163">
    <property type="protein sequence ID" value="KKK90297.1"/>
    <property type="molecule type" value="Genomic_DNA"/>
</dbReference>
<reference evidence="1" key="1">
    <citation type="journal article" date="2015" name="Nature">
        <title>Complex archaea that bridge the gap between prokaryotes and eukaryotes.</title>
        <authorList>
            <person name="Spang A."/>
            <person name="Saw J.H."/>
            <person name="Jorgensen S.L."/>
            <person name="Zaremba-Niedzwiedzka K."/>
            <person name="Martijn J."/>
            <person name="Lind A.E."/>
            <person name="van Eijk R."/>
            <person name="Schleper C."/>
            <person name="Guy L."/>
            <person name="Ettema T.J."/>
        </authorList>
    </citation>
    <scope>NUCLEOTIDE SEQUENCE</scope>
</reference>
<protein>
    <submittedName>
        <fullName evidence="1">Uncharacterized protein</fullName>
    </submittedName>
</protein>
<evidence type="ECO:0000313" key="1">
    <source>
        <dbReference type="EMBL" id="KKK90297.1"/>
    </source>
</evidence>
<gene>
    <name evidence="1" type="ORF">LCGC14_2724460</name>
</gene>
<sequence>MNSLYGHTWCDCLGCDQTIEVFKILIVARGNRDPDLALALIHFSHTDETSYTVFGETYLICSEYGDILDPMYYDDDDDDPWEPEDLNGSRILRLLRG</sequence>
<accession>A0A0F8Z940</accession>
<organism evidence="1">
    <name type="scientific">marine sediment metagenome</name>
    <dbReference type="NCBI Taxonomy" id="412755"/>
    <lineage>
        <taxon>unclassified sequences</taxon>
        <taxon>metagenomes</taxon>
        <taxon>ecological metagenomes</taxon>
    </lineage>
</organism>
<name>A0A0F8Z940_9ZZZZ</name>
<proteinExistence type="predicted"/>